<dbReference type="Pfam" id="PF14841">
    <property type="entry name" value="FliG_M"/>
    <property type="match status" value="1"/>
</dbReference>
<proteinExistence type="inferred from homology"/>
<evidence type="ECO:0000259" key="11">
    <source>
        <dbReference type="Pfam" id="PF14841"/>
    </source>
</evidence>
<dbReference type="InterPro" id="IPR023087">
    <property type="entry name" value="Flg_Motor_Flig_C"/>
</dbReference>
<dbReference type="PANTHER" id="PTHR30534:SF0">
    <property type="entry name" value="FLAGELLAR MOTOR SWITCH PROTEIN FLIG"/>
    <property type="match status" value="1"/>
</dbReference>
<evidence type="ECO:0000256" key="6">
    <source>
        <dbReference type="ARBA" id="ARBA00022500"/>
    </source>
</evidence>
<sequence>MGGDDMTSVTSTELSGLRKAAVLLVRMGKENSAKMMANLRENEVEELSAEIARLGKIDPDTADDVVDEFYALATARNGGVGGMEYARELLEASLGPERASMILDRLQAQMTDMPFNFLSHADPRQVLSYVQYEHPQTIALVLAHVPSALASSILSGLDPDVQSDVAHRIAVMDRTSPEVIRQVEAALERKLSTVLQPTEMSTVGGLQPLVDIINRADRTTERLILEALEQRSPEIAEEIRRRMFMFEDVVQLEDRAVQLVLRQVEAADLATALKGVSEEVRDKITRNLSERGRENLLEEIDLLGPVRVKMVEEAQTKIVSVIRSLEDSGQIEIQRGGDTDELIA</sequence>
<dbReference type="Gene3D" id="1.10.220.30">
    <property type="match status" value="3"/>
</dbReference>
<evidence type="ECO:0000256" key="1">
    <source>
        <dbReference type="ARBA" id="ARBA00004117"/>
    </source>
</evidence>
<dbReference type="NCBIfam" id="TIGR00207">
    <property type="entry name" value="fliG"/>
    <property type="match status" value="1"/>
</dbReference>
<keyword evidence="7" id="KW-0283">Flagellar rotation</keyword>
<dbReference type="InterPro" id="IPR011002">
    <property type="entry name" value="FliG_a-hlx"/>
</dbReference>
<evidence type="ECO:0000256" key="8">
    <source>
        <dbReference type="ARBA" id="ARBA00023136"/>
    </source>
</evidence>
<dbReference type="Pfam" id="PF01706">
    <property type="entry name" value="FliG_C"/>
    <property type="match status" value="1"/>
</dbReference>
<keyword evidence="9" id="KW-0975">Bacterial flagellum</keyword>
<feature type="domain" description="Flagellar motor switch protein FliG C-terminal" evidence="10">
    <location>
        <begin position="226"/>
        <end position="333"/>
    </location>
</feature>
<name>A0A8J3Y576_9ACTN</name>
<dbReference type="SUPFAM" id="SSF48029">
    <property type="entry name" value="FliG"/>
    <property type="match status" value="2"/>
</dbReference>
<evidence type="ECO:0000256" key="5">
    <source>
        <dbReference type="ARBA" id="ARBA00022475"/>
    </source>
</evidence>
<comment type="similarity">
    <text evidence="3">Belongs to the FliG family.</text>
</comment>
<dbReference type="GO" id="GO:0071973">
    <property type="term" value="P:bacterial-type flagellum-dependent cell motility"/>
    <property type="evidence" value="ECO:0007669"/>
    <property type="project" value="InterPro"/>
</dbReference>
<evidence type="ECO:0000259" key="10">
    <source>
        <dbReference type="Pfam" id="PF01706"/>
    </source>
</evidence>
<keyword evidence="13" id="KW-0282">Flagellum</keyword>
<keyword evidence="6" id="KW-0145">Chemotaxis</keyword>
<keyword evidence="13" id="KW-0969">Cilium</keyword>
<dbReference type="GO" id="GO:0009425">
    <property type="term" value="C:bacterial-type flagellum basal body"/>
    <property type="evidence" value="ECO:0007669"/>
    <property type="project" value="UniProtKB-SubCell"/>
</dbReference>
<keyword evidence="14" id="KW-1185">Reference proteome</keyword>
<evidence type="ECO:0000313" key="13">
    <source>
        <dbReference type="EMBL" id="GIJ02031.1"/>
    </source>
</evidence>
<comment type="subcellular location">
    <subcellularLocation>
        <location evidence="1">Bacterial flagellum basal body</location>
    </subcellularLocation>
    <subcellularLocation>
        <location evidence="2">Cell membrane</location>
        <topology evidence="2">Peripheral membrane protein</topology>
        <orientation evidence="2">Cytoplasmic side</orientation>
    </subcellularLocation>
</comment>
<feature type="domain" description="Flagellar motor switch protein FliG N-terminal" evidence="12">
    <location>
        <begin position="13"/>
        <end position="115"/>
    </location>
</feature>
<dbReference type="Proteomes" id="UP000652013">
    <property type="component" value="Unassembled WGS sequence"/>
</dbReference>
<accession>A0A8J3Y576</accession>
<evidence type="ECO:0000256" key="2">
    <source>
        <dbReference type="ARBA" id="ARBA00004413"/>
    </source>
</evidence>
<dbReference type="GO" id="GO:0003774">
    <property type="term" value="F:cytoskeletal motor activity"/>
    <property type="evidence" value="ECO:0007669"/>
    <property type="project" value="InterPro"/>
</dbReference>
<gene>
    <name evidence="13" type="ORF">Sya03_13830</name>
</gene>
<comment type="caution">
    <text evidence="13">The sequence shown here is derived from an EMBL/GenBank/DDBJ whole genome shotgun (WGS) entry which is preliminary data.</text>
</comment>
<reference evidence="13" key="1">
    <citation type="submission" date="2021-01" db="EMBL/GenBank/DDBJ databases">
        <title>Whole genome shotgun sequence of Spirilliplanes yamanashiensis NBRC 15828.</title>
        <authorList>
            <person name="Komaki H."/>
            <person name="Tamura T."/>
        </authorList>
    </citation>
    <scope>NUCLEOTIDE SEQUENCE</scope>
    <source>
        <strain evidence="13">NBRC 15828</strain>
    </source>
</reference>
<protein>
    <recommendedName>
        <fullName evidence="4">Flagellar motor switch protein FliG</fullName>
    </recommendedName>
</protein>
<evidence type="ECO:0000256" key="4">
    <source>
        <dbReference type="ARBA" id="ARBA00021870"/>
    </source>
</evidence>
<dbReference type="GO" id="GO:0005886">
    <property type="term" value="C:plasma membrane"/>
    <property type="evidence" value="ECO:0007669"/>
    <property type="project" value="UniProtKB-SubCell"/>
</dbReference>
<dbReference type="PANTHER" id="PTHR30534">
    <property type="entry name" value="FLAGELLAR MOTOR SWITCH PROTEIN FLIG"/>
    <property type="match status" value="1"/>
</dbReference>
<dbReference type="AlphaFoldDB" id="A0A8J3Y576"/>
<keyword evidence="8" id="KW-0472">Membrane</keyword>
<dbReference type="EMBL" id="BOOY01000008">
    <property type="protein sequence ID" value="GIJ02031.1"/>
    <property type="molecule type" value="Genomic_DNA"/>
</dbReference>
<evidence type="ECO:0000259" key="12">
    <source>
        <dbReference type="Pfam" id="PF14842"/>
    </source>
</evidence>
<dbReference type="InterPro" id="IPR032779">
    <property type="entry name" value="FliG_M"/>
</dbReference>
<dbReference type="InterPro" id="IPR028263">
    <property type="entry name" value="FliG_N"/>
</dbReference>
<evidence type="ECO:0000313" key="14">
    <source>
        <dbReference type="Proteomes" id="UP000652013"/>
    </source>
</evidence>
<organism evidence="13 14">
    <name type="scientific">Spirilliplanes yamanashiensis</name>
    <dbReference type="NCBI Taxonomy" id="42233"/>
    <lineage>
        <taxon>Bacteria</taxon>
        <taxon>Bacillati</taxon>
        <taxon>Actinomycetota</taxon>
        <taxon>Actinomycetes</taxon>
        <taxon>Micromonosporales</taxon>
        <taxon>Micromonosporaceae</taxon>
        <taxon>Spirilliplanes</taxon>
    </lineage>
</organism>
<dbReference type="PIRSF" id="PIRSF003161">
    <property type="entry name" value="FliG"/>
    <property type="match status" value="1"/>
</dbReference>
<evidence type="ECO:0000256" key="3">
    <source>
        <dbReference type="ARBA" id="ARBA00010299"/>
    </source>
</evidence>
<dbReference type="InterPro" id="IPR000090">
    <property type="entry name" value="Flg_Motor_Flig"/>
</dbReference>
<evidence type="ECO:0000256" key="9">
    <source>
        <dbReference type="ARBA" id="ARBA00023143"/>
    </source>
</evidence>
<dbReference type="Pfam" id="PF14842">
    <property type="entry name" value="FliG_N"/>
    <property type="match status" value="1"/>
</dbReference>
<keyword evidence="5" id="KW-1003">Cell membrane</keyword>
<dbReference type="GO" id="GO:0006935">
    <property type="term" value="P:chemotaxis"/>
    <property type="evidence" value="ECO:0007669"/>
    <property type="project" value="UniProtKB-KW"/>
</dbReference>
<keyword evidence="13" id="KW-0966">Cell projection</keyword>
<dbReference type="PRINTS" id="PR00954">
    <property type="entry name" value="FLGMOTORFLIG"/>
</dbReference>
<evidence type="ECO:0000256" key="7">
    <source>
        <dbReference type="ARBA" id="ARBA00022779"/>
    </source>
</evidence>
<feature type="domain" description="Flagellar motor switch protein FliG middle" evidence="11">
    <location>
        <begin position="123"/>
        <end position="196"/>
    </location>
</feature>